<dbReference type="Gene3D" id="3.40.50.2000">
    <property type="entry name" value="Glycogen Phosphorylase B"/>
    <property type="match status" value="2"/>
</dbReference>
<dbReference type="GO" id="GO:0016757">
    <property type="term" value="F:glycosyltransferase activity"/>
    <property type="evidence" value="ECO:0007669"/>
    <property type="project" value="TreeGrafter"/>
</dbReference>
<dbReference type="PANTHER" id="PTHR46401">
    <property type="entry name" value="GLYCOSYLTRANSFERASE WBBK-RELATED"/>
    <property type="match status" value="1"/>
</dbReference>
<dbReference type="SUPFAM" id="SSF53756">
    <property type="entry name" value="UDP-Glycosyltransferase/glycogen phosphorylase"/>
    <property type="match status" value="1"/>
</dbReference>
<gene>
    <name evidence="2" type="ORF">COV01_03500</name>
</gene>
<dbReference type="AlphaFoldDB" id="A0A2M8LB85"/>
<dbReference type="Pfam" id="PF13692">
    <property type="entry name" value="Glyco_trans_1_4"/>
    <property type="match status" value="1"/>
</dbReference>
<proteinExistence type="predicted"/>
<organism evidence="2 3">
    <name type="scientific">Candidatus Taylorbacteria bacterium CG10_big_fil_rev_8_21_14_0_10_41_48</name>
    <dbReference type="NCBI Taxonomy" id="1975024"/>
    <lineage>
        <taxon>Bacteria</taxon>
        <taxon>Candidatus Tayloriibacteriota</taxon>
    </lineage>
</organism>
<dbReference type="Proteomes" id="UP000228700">
    <property type="component" value="Unassembled WGS sequence"/>
</dbReference>
<name>A0A2M8LB85_9BACT</name>
<sequence>MKIAYIVNARIPTEKAHGYQIVKMCSEFARCGAEVTLYVPARKNVINMDVFDYYGIERNFSIRVMPCTDFVKFSHIIGRLAFLLQTKVFLRTMRSLSITKDTVIYTRDSVIASRYTTDGYRVFYDAHNFPEHRTKSFVTSLKNVSGVVCNSEGTAREFSSHGFSSILVAHNAVDLSDFDISDDVATMRTKLGLPLDMKLVTYVGHLYAWKGVDVLINSAELMQNVTDTIFIIIGGTDVDIEKYSHIIQNRNILNVRLLGHKPKRDIPAYLRSSDVLVIPNVPVSKESSEYTSPIKLFEYMASRVPIIASDLPSIRAIVSEREVLFVSPGDPVVLINAIQDTIQVKAEAEVRVTLARGLVEIFSWNARASSIILFMKSR</sequence>
<dbReference type="EMBL" id="PFEQ01000014">
    <property type="protein sequence ID" value="PJE73880.1"/>
    <property type="molecule type" value="Genomic_DNA"/>
</dbReference>
<dbReference type="PANTHER" id="PTHR46401:SF2">
    <property type="entry name" value="GLYCOSYLTRANSFERASE WBBK-RELATED"/>
    <property type="match status" value="1"/>
</dbReference>
<comment type="caution">
    <text evidence="2">The sequence shown here is derived from an EMBL/GenBank/DDBJ whole genome shotgun (WGS) entry which is preliminary data.</text>
</comment>
<evidence type="ECO:0000256" key="1">
    <source>
        <dbReference type="ARBA" id="ARBA00022679"/>
    </source>
</evidence>
<evidence type="ECO:0000313" key="2">
    <source>
        <dbReference type="EMBL" id="PJE73880.1"/>
    </source>
</evidence>
<evidence type="ECO:0000313" key="3">
    <source>
        <dbReference type="Proteomes" id="UP000228700"/>
    </source>
</evidence>
<dbReference type="GO" id="GO:0009103">
    <property type="term" value="P:lipopolysaccharide biosynthetic process"/>
    <property type="evidence" value="ECO:0007669"/>
    <property type="project" value="TreeGrafter"/>
</dbReference>
<keyword evidence="1" id="KW-0808">Transferase</keyword>
<evidence type="ECO:0008006" key="4">
    <source>
        <dbReference type="Google" id="ProtNLM"/>
    </source>
</evidence>
<accession>A0A2M8LB85</accession>
<reference evidence="3" key="1">
    <citation type="submission" date="2017-09" db="EMBL/GenBank/DDBJ databases">
        <title>Depth-based differentiation of microbial function through sediment-hosted aquifers and enrichment of novel symbionts in the deep terrestrial subsurface.</title>
        <authorList>
            <person name="Probst A.J."/>
            <person name="Ladd B."/>
            <person name="Jarett J.K."/>
            <person name="Geller-Mcgrath D.E."/>
            <person name="Sieber C.M.K."/>
            <person name="Emerson J.B."/>
            <person name="Anantharaman K."/>
            <person name="Thomas B.C."/>
            <person name="Malmstrom R."/>
            <person name="Stieglmeier M."/>
            <person name="Klingl A."/>
            <person name="Woyke T."/>
            <person name="Ryan C.M."/>
            <person name="Banfield J.F."/>
        </authorList>
    </citation>
    <scope>NUCLEOTIDE SEQUENCE [LARGE SCALE GENOMIC DNA]</scope>
</reference>
<protein>
    <recommendedName>
        <fullName evidence="4">Glycosyltransferase subfamily 4-like N-terminal domain-containing protein</fullName>
    </recommendedName>
</protein>